<dbReference type="InterPro" id="IPR016181">
    <property type="entry name" value="Acyl_CoA_acyltransferase"/>
</dbReference>
<name>A0A840BI89_9RHOO</name>
<dbReference type="EMBL" id="JACIET010000001">
    <property type="protein sequence ID" value="MBB4012343.1"/>
    <property type="molecule type" value="Genomic_DNA"/>
</dbReference>
<dbReference type="AlphaFoldDB" id="A0A840BI89"/>
<dbReference type="Proteomes" id="UP000561045">
    <property type="component" value="Unassembled WGS sequence"/>
</dbReference>
<dbReference type="SUPFAM" id="SSF55729">
    <property type="entry name" value="Acyl-CoA N-acyltransferases (Nat)"/>
    <property type="match status" value="1"/>
</dbReference>
<gene>
    <name evidence="1" type="ORF">GGR36_001651</name>
</gene>
<evidence type="ECO:0000313" key="1">
    <source>
        <dbReference type="EMBL" id="MBB4012343.1"/>
    </source>
</evidence>
<dbReference type="InterPro" id="IPR022484">
    <property type="entry name" value="PEP-CTERM/exosrtase_acylTfrase"/>
</dbReference>
<reference evidence="1 2" key="1">
    <citation type="submission" date="2020-08" db="EMBL/GenBank/DDBJ databases">
        <title>Genomic Encyclopedia of Type Strains, Phase IV (KMG-IV): sequencing the most valuable type-strain genomes for metagenomic binning, comparative biology and taxonomic classification.</title>
        <authorList>
            <person name="Goeker M."/>
        </authorList>
    </citation>
    <scope>NUCLEOTIDE SEQUENCE [LARGE SCALE GENOMIC DNA]</scope>
    <source>
        <strain evidence="1 2">DSM 106739</strain>
    </source>
</reference>
<dbReference type="Gene3D" id="3.40.630.30">
    <property type="match status" value="1"/>
</dbReference>
<dbReference type="RefSeq" id="WP_183634157.1">
    <property type="nucleotide sequence ID" value="NZ_BAABLE010000011.1"/>
</dbReference>
<proteinExistence type="predicted"/>
<dbReference type="Pfam" id="PF13444">
    <property type="entry name" value="Acetyltransf_5"/>
    <property type="match status" value="1"/>
</dbReference>
<accession>A0A840BI89</accession>
<protein>
    <submittedName>
        <fullName evidence="1">N-acyl amino acid synthase of PEP-CTERM/exosortase system</fullName>
    </submittedName>
</protein>
<keyword evidence="2" id="KW-1185">Reference proteome</keyword>
<organism evidence="1 2">
    <name type="scientific">Niveibacterium umoris</name>
    <dbReference type="NCBI Taxonomy" id="1193620"/>
    <lineage>
        <taxon>Bacteria</taxon>
        <taxon>Pseudomonadati</taxon>
        <taxon>Pseudomonadota</taxon>
        <taxon>Betaproteobacteria</taxon>
        <taxon>Rhodocyclales</taxon>
        <taxon>Rhodocyclaceae</taxon>
        <taxon>Niveibacterium</taxon>
    </lineage>
</organism>
<dbReference type="NCBIfam" id="TIGR03694">
    <property type="entry name" value="exosort_acyl"/>
    <property type="match status" value="1"/>
</dbReference>
<evidence type="ECO:0000313" key="2">
    <source>
        <dbReference type="Proteomes" id="UP000561045"/>
    </source>
</evidence>
<sequence>MSAELAQGNLGESFSNYFEILPALDDAVRREAFFVRHEVYCKDLHFEAERDTREETDDYDKHSLHCVLRTRGEHARPVGCARLIRANPDDLEHPLPFEKFCGTVLDRSIVDPSRLPRTAIAEVSRLAVVSDFRRRKDEQDKPVSISDDDFRAAGPVQRFPFIPVSLYLACLAMSIREGIEHVFVLTEPRLALHFARIGFDIQQIGAPIEHRGLRVPSYLRPALIARDLKPMMRPLFDVVQNAIDEAYKAAGL</sequence>
<comment type="caution">
    <text evidence="1">The sequence shown here is derived from an EMBL/GenBank/DDBJ whole genome shotgun (WGS) entry which is preliminary data.</text>
</comment>